<evidence type="ECO:0000256" key="1">
    <source>
        <dbReference type="PROSITE-ProRule" id="PRU00042"/>
    </source>
</evidence>
<feature type="domain" description="Reverse transcriptase" evidence="4">
    <location>
        <begin position="565"/>
        <end position="844"/>
    </location>
</feature>
<dbReference type="PROSITE" id="PS50878">
    <property type="entry name" value="RT_POL"/>
    <property type="match status" value="1"/>
</dbReference>
<dbReference type="SMART" id="SM00355">
    <property type="entry name" value="ZnF_C2H2"/>
    <property type="match status" value="3"/>
</dbReference>
<feature type="region of interest" description="Disordered" evidence="2">
    <location>
        <begin position="1"/>
        <end position="54"/>
    </location>
</feature>
<dbReference type="InterPro" id="IPR000477">
    <property type="entry name" value="RT_dom"/>
</dbReference>
<dbReference type="InterPro" id="IPR013087">
    <property type="entry name" value="Znf_C2H2_type"/>
</dbReference>
<evidence type="ECO:0000256" key="2">
    <source>
        <dbReference type="SAM" id="MobiDB-lite"/>
    </source>
</evidence>
<dbReference type="Pfam" id="PF00078">
    <property type="entry name" value="RVT_1"/>
    <property type="match status" value="1"/>
</dbReference>
<feature type="region of interest" description="Disordered" evidence="2">
    <location>
        <begin position="94"/>
        <end position="152"/>
    </location>
</feature>
<feature type="compositionally biased region" description="Polar residues" evidence="2">
    <location>
        <begin position="1"/>
        <end position="15"/>
    </location>
</feature>
<dbReference type="SUPFAM" id="SSF56672">
    <property type="entry name" value="DNA/RNA polymerases"/>
    <property type="match status" value="1"/>
</dbReference>
<dbReference type="CDD" id="cd01650">
    <property type="entry name" value="RT_nLTR_like"/>
    <property type="match status" value="1"/>
</dbReference>
<keyword evidence="1" id="KW-0863">Zinc-finger</keyword>
<reference evidence="5" key="1">
    <citation type="submission" date="2025-08" db="UniProtKB">
        <authorList>
            <consortium name="Ensembl"/>
        </authorList>
    </citation>
    <scope>IDENTIFICATION</scope>
</reference>
<evidence type="ECO:0000259" key="4">
    <source>
        <dbReference type="PROSITE" id="PS50878"/>
    </source>
</evidence>
<evidence type="ECO:0000313" key="5">
    <source>
        <dbReference type="Ensembl" id="ENSOKIP00005046003.1"/>
    </source>
</evidence>
<dbReference type="InterPro" id="IPR043502">
    <property type="entry name" value="DNA/RNA_pol_sf"/>
</dbReference>
<evidence type="ECO:0008006" key="7">
    <source>
        <dbReference type="Google" id="ProtNLM"/>
    </source>
</evidence>
<proteinExistence type="predicted"/>
<dbReference type="GeneTree" id="ENSGT00400000024060"/>
<feature type="domain" description="C2H2-type" evidence="3">
    <location>
        <begin position="242"/>
        <end position="265"/>
    </location>
</feature>
<sequence>MYSKHFPTQSVQTGGPNVDPRMLLQGHGSEEQSLEANEKDKQKRKINTVQSSEHVKRTCKSKHCLVNDGLWISGPRGESGSPPRKIVICGKASFQDKSHASGPDPPNDLTGKEDVDSVVPQCVGKSKTPTPEARDGGRNVGQPPQPVQAAQVATVSRQGTGLIPSTLLVSIPVRDLRCGLCEKPLGAIGATVKHYKVVHPRVTVVYGCSVCGKSSKNSHSISCHVPKCKGVMGAGGEAGGDHGCGHCPKSFATVMGLTQHKRHQHIEVYCREKEGKVPAGKRGKSVRTALGRRGEESEIKRLSKELTGEQDVNRLIAESLGTGRTAEQVKQIRRKMRLEEMRMDQTKEACDKRDIVGMLSKPGRPPTPQNAIRRILRDRLVGDATEGGVQIGKVRLSLRGVEQNPTLLSTSALELQRSLRGGQRTRALRNPPGERKIALPNEGRLIERQMEYGVVQKMFLKNQARLSKRILDGDVSGAKVTPSLEIALAFKRRWEVTENYYGLGQFSSAGKAANGEFESLVSAAEVCENLGAIKNGTAAGPDGVTKTALLKWDPTGAKLAATFSIWLTAGTLPGPFKECRTTLIPKSGDPVVLTQEAGWRPLTIGSVVLRLYSRILTHRLARACPISPRQRGFIASPGCSENLMILDGLIRQSWARGEMLAVVLVDFARAFDSVSHVHILDVLRQRGLDEHIIGVVGDLYTSITTTIKVSGELSPPIDVRVGVKQGDPMSPLLFNLALDPMIETLERCGQGYQLDDQQITTLAFADDLVLVSGSWDGMAHNILILEKFCRMTGLRIQPRKCHGFLIQKAGGARLVNLCEPWTMCGEILHMVGPEESVAYLGMMVSPWHGIIEPEPVERLCNWISSIGRSPLKPSQKVGMLGCYAVPRMVYRADHGGLGPKVLMVLDGMIRRAVKEWLHLPMCTCDGLLYSEKQDGGLGVVKLACQIPSIQARRVYRLWHSKDDITRLVTRRAVKADEYRGMWLRAGGDEASLPPLEVVIRGAVQGTEPTGSVKPKSPVAPNWRQEEFLRWQNLTSQGVGVQVFGRDKNSNHWLANPEKWGFKQRHYIAGLQLRANVYPTREALARGRQDLPKTCRHCLSETESCSHILGQCPFVKDSRIARHHKLCDLLTNEAESNGWSVTREMCCRTRAGALRRPDLVCVKDGNALVVDVTVRYEMAFDTLKVAAAEKVARYTPITQYVKTALKVKRVRVYGFPLGARGKWPMDNNRLMRALGVSGSREKRLAKLFSRRALLYSLDVLRDFYRVDGVTVDSDDQSEGELSEAC</sequence>
<reference evidence="5" key="2">
    <citation type="submission" date="2025-09" db="UniProtKB">
        <authorList>
            <consortium name="Ensembl"/>
        </authorList>
    </citation>
    <scope>IDENTIFICATION</scope>
</reference>
<dbReference type="PROSITE" id="PS00028">
    <property type="entry name" value="ZINC_FINGER_C2H2_1"/>
    <property type="match status" value="1"/>
</dbReference>
<organism evidence="5 6">
    <name type="scientific">Oncorhynchus kisutch</name>
    <name type="common">Coho salmon</name>
    <name type="synonym">Salmo kisutch</name>
    <dbReference type="NCBI Taxonomy" id="8019"/>
    <lineage>
        <taxon>Eukaryota</taxon>
        <taxon>Metazoa</taxon>
        <taxon>Chordata</taxon>
        <taxon>Craniata</taxon>
        <taxon>Vertebrata</taxon>
        <taxon>Euteleostomi</taxon>
        <taxon>Actinopterygii</taxon>
        <taxon>Neopterygii</taxon>
        <taxon>Teleostei</taxon>
        <taxon>Protacanthopterygii</taxon>
        <taxon>Salmoniformes</taxon>
        <taxon>Salmonidae</taxon>
        <taxon>Salmoninae</taxon>
        <taxon>Oncorhynchus</taxon>
    </lineage>
</organism>
<protein>
    <recommendedName>
        <fullName evidence="7">Reverse transcriptase domain-containing protein</fullName>
    </recommendedName>
</protein>
<dbReference type="GO" id="GO:0008270">
    <property type="term" value="F:zinc ion binding"/>
    <property type="evidence" value="ECO:0007669"/>
    <property type="project" value="UniProtKB-KW"/>
</dbReference>
<dbReference type="PROSITE" id="PS50157">
    <property type="entry name" value="ZINC_FINGER_C2H2_2"/>
    <property type="match status" value="1"/>
</dbReference>
<dbReference type="Proteomes" id="UP000694557">
    <property type="component" value="Unassembled WGS sequence"/>
</dbReference>
<dbReference type="PANTHER" id="PTHR19446">
    <property type="entry name" value="REVERSE TRANSCRIPTASES"/>
    <property type="match status" value="1"/>
</dbReference>
<dbReference type="Ensembl" id="ENSOKIT00005048482.1">
    <property type="protein sequence ID" value="ENSOKIP00005046003.1"/>
    <property type="gene ID" value="ENSOKIG00005019392.1"/>
</dbReference>
<keyword evidence="1" id="KW-0862">Zinc</keyword>
<keyword evidence="6" id="KW-1185">Reference proteome</keyword>
<evidence type="ECO:0000313" key="6">
    <source>
        <dbReference type="Proteomes" id="UP000694557"/>
    </source>
</evidence>
<name>A0A8C7GQZ2_ONCKI</name>
<accession>A0A8C7GQZ2</accession>
<evidence type="ECO:0000259" key="3">
    <source>
        <dbReference type="PROSITE" id="PS50157"/>
    </source>
</evidence>
<keyword evidence="1" id="KW-0479">Metal-binding</keyword>